<evidence type="ECO:0000256" key="3">
    <source>
        <dbReference type="ARBA" id="ARBA00022723"/>
    </source>
</evidence>
<keyword evidence="6" id="KW-1185">Reference proteome</keyword>
<accession>A0A0R1X9Q1</accession>
<dbReference type="InterPro" id="IPR050492">
    <property type="entry name" value="Bact_metal-bind_prot9"/>
</dbReference>
<dbReference type="PROSITE" id="PS51257">
    <property type="entry name" value="PROKAR_LIPOPROTEIN"/>
    <property type="match status" value="1"/>
</dbReference>
<evidence type="ECO:0000256" key="1">
    <source>
        <dbReference type="ARBA" id="ARBA00004196"/>
    </source>
</evidence>
<dbReference type="OrthoDB" id="9810636at2"/>
<dbReference type="PANTHER" id="PTHR42953:SF1">
    <property type="entry name" value="METAL-BINDING PROTEIN HI_0362-RELATED"/>
    <property type="match status" value="1"/>
</dbReference>
<dbReference type="PANTHER" id="PTHR42953">
    <property type="entry name" value="HIGH-AFFINITY ZINC UPTAKE SYSTEM PROTEIN ZNUA-RELATED"/>
    <property type="match status" value="1"/>
</dbReference>
<sequence length="303" mass="34255">MKKYWTGVGALVSVLVVILVLSCLPLKEGHQEQKPIRVVTSLNFYGEVAQQVAGKYGQVTSVINNASIDPHDYQPSTQQSQLMGKANLVIQNGLGYDHWLTRMTQASGNHNLRVIDVGRQVAGEQAGANEHVWYQPTTMKKLAKELANQYSRMDPDHSGYYHRQARKYLKSLRPLDKEIAHVKQDVGQQRAVAVSEPVFDYALNNLGYQVVDSHFAKATEDGNDPSPQDVKDLQDAIINHRIAFFVENAQSDDHVINNMVQLSHKHDVPVLKVTESKPNGKTYQQWMIDQYQELAKIQQKEIR</sequence>
<proteinExistence type="predicted"/>
<organism evidence="5 6">
    <name type="scientific">Limosilactobacillus panis DSM 6035</name>
    <dbReference type="NCBI Taxonomy" id="1423782"/>
    <lineage>
        <taxon>Bacteria</taxon>
        <taxon>Bacillati</taxon>
        <taxon>Bacillota</taxon>
        <taxon>Bacilli</taxon>
        <taxon>Lactobacillales</taxon>
        <taxon>Lactobacillaceae</taxon>
        <taxon>Limosilactobacillus</taxon>
    </lineage>
</organism>
<keyword evidence="2" id="KW-0813">Transport</keyword>
<dbReference type="STRING" id="1423782.FD32_GL000236"/>
<dbReference type="SUPFAM" id="SSF53807">
    <property type="entry name" value="Helical backbone' metal receptor"/>
    <property type="match status" value="1"/>
</dbReference>
<dbReference type="AlphaFoldDB" id="A0A0R1X9Q1"/>
<dbReference type="PATRIC" id="fig|1423782.4.peg.238"/>
<dbReference type="RefSeq" id="WP_047767925.1">
    <property type="nucleotide sequence ID" value="NZ_AZGM01000073.1"/>
</dbReference>
<dbReference type="InterPro" id="IPR006127">
    <property type="entry name" value="ZnuA-like"/>
</dbReference>
<dbReference type="EMBL" id="AZGM01000073">
    <property type="protein sequence ID" value="KRM26834.1"/>
    <property type="molecule type" value="Genomic_DNA"/>
</dbReference>
<comment type="caution">
    <text evidence="5">The sequence shown here is derived from an EMBL/GenBank/DDBJ whole genome shotgun (WGS) entry which is preliminary data.</text>
</comment>
<protein>
    <submittedName>
        <fullName evidence="5">ABC transporter, substrate-binding protein</fullName>
    </submittedName>
</protein>
<evidence type="ECO:0000256" key="4">
    <source>
        <dbReference type="ARBA" id="ARBA00022729"/>
    </source>
</evidence>
<dbReference type="Pfam" id="PF01297">
    <property type="entry name" value="ZnuA"/>
    <property type="match status" value="1"/>
</dbReference>
<dbReference type="Gene3D" id="3.40.50.1980">
    <property type="entry name" value="Nitrogenase molybdenum iron protein domain"/>
    <property type="match status" value="2"/>
</dbReference>
<comment type="subcellular location">
    <subcellularLocation>
        <location evidence="1">Cell envelope</location>
    </subcellularLocation>
</comment>
<keyword evidence="3" id="KW-0479">Metal-binding</keyword>
<evidence type="ECO:0000313" key="6">
    <source>
        <dbReference type="Proteomes" id="UP000051412"/>
    </source>
</evidence>
<dbReference type="Proteomes" id="UP000051412">
    <property type="component" value="Unassembled WGS sequence"/>
</dbReference>
<keyword evidence="4" id="KW-0732">Signal</keyword>
<dbReference type="GO" id="GO:0030313">
    <property type="term" value="C:cell envelope"/>
    <property type="evidence" value="ECO:0007669"/>
    <property type="project" value="UniProtKB-SubCell"/>
</dbReference>
<dbReference type="GO" id="GO:0030001">
    <property type="term" value="P:metal ion transport"/>
    <property type="evidence" value="ECO:0007669"/>
    <property type="project" value="InterPro"/>
</dbReference>
<evidence type="ECO:0000313" key="5">
    <source>
        <dbReference type="EMBL" id="KRM26834.1"/>
    </source>
</evidence>
<dbReference type="GO" id="GO:0046872">
    <property type="term" value="F:metal ion binding"/>
    <property type="evidence" value="ECO:0007669"/>
    <property type="project" value="UniProtKB-KW"/>
</dbReference>
<reference evidence="5 6" key="1">
    <citation type="journal article" date="2015" name="Genome Announc.">
        <title>Expanding the biotechnology potential of lactobacilli through comparative genomics of 213 strains and associated genera.</title>
        <authorList>
            <person name="Sun Z."/>
            <person name="Harris H.M."/>
            <person name="McCann A."/>
            <person name="Guo C."/>
            <person name="Argimon S."/>
            <person name="Zhang W."/>
            <person name="Yang X."/>
            <person name="Jeffery I.B."/>
            <person name="Cooney J.C."/>
            <person name="Kagawa T.F."/>
            <person name="Liu W."/>
            <person name="Song Y."/>
            <person name="Salvetti E."/>
            <person name="Wrobel A."/>
            <person name="Rasinkangas P."/>
            <person name="Parkhill J."/>
            <person name="Rea M.C."/>
            <person name="O'Sullivan O."/>
            <person name="Ritari J."/>
            <person name="Douillard F.P."/>
            <person name="Paul Ross R."/>
            <person name="Yang R."/>
            <person name="Briner A.E."/>
            <person name="Felis G.E."/>
            <person name="de Vos W.M."/>
            <person name="Barrangou R."/>
            <person name="Klaenhammer T.R."/>
            <person name="Caufield P.W."/>
            <person name="Cui Y."/>
            <person name="Zhang H."/>
            <person name="O'Toole P.W."/>
        </authorList>
    </citation>
    <scope>NUCLEOTIDE SEQUENCE [LARGE SCALE GENOMIC DNA]</scope>
    <source>
        <strain evidence="5 6">DSM 6035</strain>
    </source>
</reference>
<gene>
    <name evidence="5" type="ORF">FD32_GL000236</name>
</gene>
<name>A0A0R1X9Q1_9LACO</name>
<evidence type="ECO:0000256" key="2">
    <source>
        <dbReference type="ARBA" id="ARBA00022448"/>
    </source>
</evidence>